<keyword evidence="6 7" id="KW-0472">Membrane</keyword>
<dbReference type="Gene3D" id="1.10.287.1260">
    <property type="match status" value="1"/>
</dbReference>
<reference evidence="11 12" key="1">
    <citation type="submission" date="2019-08" db="EMBL/GenBank/DDBJ databases">
        <title>In-depth cultivation of the pig gut microbiome towards novel bacterial diversity and tailored functional studies.</title>
        <authorList>
            <person name="Wylensek D."/>
            <person name="Hitch T.C.A."/>
            <person name="Clavel T."/>
        </authorList>
    </citation>
    <scope>NUCLEOTIDE SEQUENCE [LARGE SCALE GENOMIC DNA]</scope>
    <source>
        <strain evidence="11 12">MUC/MUC-530-WT-4D</strain>
    </source>
</reference>
<feature type="transmembrane region" description="Helical" evidence="7">
    <location>
        <begin position="41"/>
        <end position="66"/>
    </location>
</feature>
<comment type="caution">
    <text evidence="11">The sequence shown here is derived from an EMBL/GenBank/DDBJ whole genome shotgun (WGS) entry which is preliminary data.</text>
</comment>
<dbReference type="InterPro" id="IPR006686">
    <property type="entry name" value="MscS_channel_CS"/>
</dbReference>
<evidence type="ECO:0000313" key="12">
    <source>
        <dbReference type="Proteomes" id="UP000474024"/>
    </source>
</evidence>
<evidence type="ECO:0000256" key="2">
    <source>
        <dbReference type="ARBA" id="ARBA00008017"/>
    </source>
</evidence>
<evidence type="ECO:0000256" key="6">
    <source>
        <dbReference type="ARBA" id="ARBA00023136"/>
    </source>
</evidence>
<dbReference type="Gene3D" id="3.30.70.100">
    <property type="match status" value="1"/>
</dbReference>
<evidence type="ECO:0000256" key="7">
    <source>
        <dbReference type="SAM" id="Phobius"/>
    </source>
</evidence>
<proteinExistence type="inferred from homology"/>
<dbReference type="EMBL" id="VUNI01000017">
    <property type="protein sequence ID" value="MST75338.1"/>
    <property type="molecule type" value="Genomic_DNA"/>
</dbReference>
<feature type="domain" description="Mechanosensitive ion channel transmembrane helices 2/3" evidence="10">
    <location>
        <begin position="86"/>
        <end position="126"/>
    </location>
</feature>
<keyword evidence="3" id="KW-1003">Cell membrane</keyword>
<dbReference type="InterPro" id="IPR010920">
    <property type="entry name" value="LSM_dom_sf"/>
</dbReference>
<dbReference type="RefSeq" id="WP_154430301.1">
    <property type="nucleotide sequence ID" value="NZ_VUNI01000017.1"/>
</dbReference>
<dbReference type="PANTHER" id="PTHR30221">
    <property type="entry name" value="SMALL-CONDUCTANCE MECHANOSENSITIVE CHANNEL"/>
    <property type="match status" value="1"/>
</dbReference>
<evidence type="ECO:0000256" key="4">
    <source>
        <dbReference type="ARBA" id="ARBA00022692"/>
    </source>
</evidence>
<evidence type="ECO:0000256" key="5">
    <source>
        <dbReference type="ARBA" id="ARBA00022989"/>
    </source>
</evidence>
<name>A0A6L5YSM9_9FIRM</name>
<gene>
    <name evidence="11" type="ORF">FYJ75_09950</name>
</gene>
<keyword evidence="5 7" id="KW-1133">Transmembrane helix</keyword>
<feature type="transmembrane region" description="Helical" evidence="7">
    <location>
        <begin position="78"/>
        <end position="100"/>
    </location>
</feature>
<dbReference type="GO" id="GO:0008381">
    <property type="term" value="F:mechanosensitive monoatomic ion channel activity"/>
    <property type="evidence" value="ECO:0007669"/>
    <property type="project" value="InterPro"/>
</dbReference>
<dbReference type="SUPFAM" id="SSF82861">
    <property type="entry name" value="Mechanosensitive channel protein MscS (YggB), transmembrane region"/>
    <property type="match status" value="1"/>
</dbReference>
<dbReference type="InterPro" id="IPR049278">
    <property type="entry name" value="MS_channel_C"/>
</dbReference>
<dbReference type="GO" id="GO:0005886">
    <property type="term" value="C:plasma membrane"/>
    <property type="evidence" value="ECO:0007669"/>
    <property type="project" value="UniProtKB-SubCell"/>
</dbReference>
<dbReference type="InterPro" id="IPR006685">
    <property type="entry name" value="MscS_channel_2nd"/>
</dbReference>
<dbReference type="InterPro" id="IPR011066">
    <property type="entry name" value="MscS_channel_C_sf"/>
</dbReference>
<dbReference type="AlphaFoldDB" id="A0A6L5YSM9"/>
<feature type="domain" description="Mechanosensitive ion channel MscS" evidence="8">
    <location>
        <begin position="128"/>
        <end position="196"/>
    </location>
</feature>
<evidence type="ECO:0000259" key="9">
    <source>
        <dbReference type="Pfam" id="PF21082"/>
    </source>
</evidence>
<dbReference type="InterPro" id="IPR023408">
    <property type="entry name" value="MscS_beta-dom_sf"/>
</dbReference>
<feature type="transmembrane region" description="Helical" evidence="7">
    <location>
        <begin position="106"/>
        <end position="125"/>
    </location>
</feature>
<dbReference type="SUPFAM" id="SSF82689">
    <property type="entry name" value="Mechanosensitive channel protein MscS (YggB), C-terminal domain"/>
    <property type="match status" value="1"/>
</dbReference>
<dbReference type="Pfam" id="PF05552">
    <property type="entry name" value="MS_channel_1st_1"/>
    <property type="match status" value="1"/>
</dbReference>
<evidence type="ECO:0000256" key="1">
    <source>
        <dbReference type="ARBA" id="ARBA00004651"/>
    </source>
</evidence>
<dbReference type="Pfam" id="PF21088">
    <property type="entry name" value="MS_channel_1st"/>
    <property type="match status" value="1"/>
</dbReference>
<keyword evidence="4 7" id="KW-0812">Transmembrane</keyword>
<evidence type="ECO:0000259" key="10">
    <source>
        <dbReference type="Pfam" id="PF21088"/>
    </source>
</evidence>
<organism evidence="11 12">
    <name type="scientific">Roseburia porci</name>
    <dbReference type="NCBI Taxonomy" id="2605790"/>
    <lineage>
        <taxon>Bacteria</taxon>
        <taxon>Bacillati</taxon>
        <taxon>Bacillota</taxon>
        <taxon>Clostridia</taxon>
        <taxon>Lachnospirales</taxon>
        <taxon>Lachnospiraceae</taxon>
        <taxon>Roseburia</taxon>
    </lineage>
</organism>
<keyword evidence="12" id="KW-1185">Reference proteome</keyword>
<evidence type="ECO:0000259" key="8">
    <source>
        <dbReference type="Pfam" id="PF00924"/>
    </source>
</evidence>
<dbReference type="InterPro" id="IPR008910">
    <property type="entry name" value="MSC_TM_helix"/>
</dbReference>
<dbReference type="Pfam" id="PF00924">
    <property type="entry name" value="MS_channel_2nd"/>
    <property type="match status" value="1"/>
</dbReference>
<comment type="similarity">
    <text evidence="2">Belongs to the MscS (TC 1.A.23) family.</text>
</comment>
<dbReference type="Proteomes" id="UP000474024">
    <property type="component" value="Unassembled WGS sequence"/>
</dbReference>
<protein>
    <submittedName>
        <fullName evidence="11">Mechanosensitive ion channel</fullName>
    </submittedName>
</protein>
<dbReference type="Pfam" id="PF21082">
    <property type="entry name" value="MS_channel_3rd"/>
    <property type="match status" value="1"/>
</dbReference>
<feature type="domain" description="Mechanosensitive ion channel MscS C-terminal" evidence="9">
    <location>
        <begin position="202"/>
        <end position="284"/>
    </location>
</feature>
<accession>A0A6L5YSM9</accession>
<dbReference type="PROSITE" id="PS01246">
    <property type="entry name" value="UPF0003"/>
    <property type="match status" value="1"/>
</dbReference>
<dbReference type="InterPro" id="IPR011014">
    <property type="entry name" value="MscS_channel_TM-2"/>
</dbReference>
<dbReference type="Gene3D" id="2.30.30.60">
    <property type="match status" value="1"/>
</dbReference>
<dbReference type="InterPro" id="IPR045275">
    <property type="entry name" value="MscS_archaea/bacteria_type"/>
</dbReference>
<evidence type="ECO:0000313" key="11">
    <source>
        <dbReference type="EMBL" id="MST75338.1"/>
    </source>
</evidence>
<dbReference type="PANTHER" id="PTHR30221:SF1">
    <property type="entry name" value="SMALL-CONDUCTANCE MECHANOSENSITIVE CHANNEL"/>
    <property type="match status" value="1"/>
</dbReference>
<dbReference type="InterPro" id="IPR049142">
    <property type="entry name" value="MS_channel_1st"/>
</dbReference>
<comment type="subcellular location">
    <subcellularLocation>
        <location evidence="1">Cell membrane</location>
        <topology evidence="1">Multi-pass membrane protein</topology>
    </subcellularLocation>
</comment>
<sequence length="296" mass="32214">MYRNTILTVLGTEETAINEITENPGVVVTYFKNILPDLLSFLIQLVIAVVILLVGIKVIGVIVKMLRKTMEKGNTETGVITFLCSLVKYALYFVLCMIILSQFGVTTGSVVAVLGSAGLTVGLALQGSLQNFAGGVLILLLKPFAVGDYIIDNGSGDEGTVSAITIYYTKLLTIDNRMILIPNGSLSNSSITNVTRMEKRRVDIVVGVAYESDLAKVKKVLEQVIASEPAVLTEEAKDVFVSELADSSVNMGIHVWVKTSDYWTAKWRMTENIKNALDENGISIPYPQLDVQVKNS</sequence>
<evidence type="ECO:0000256" key="3">
    <source>
        <dbReference type="ARBA" id="ARBA00022475"/>
    </source>
</evidence>
<dbReference type="SUPFAM" id="SSF50182">
    <property type="entry name" value="Sm-like ribonucleoproteins"/>
    <property type="match status" value="1"/>
</dbReference>